<feature type="region of interest" description="Disordered" evidence="4">
    <location>
        <begin position="361"/>
        <end position="382"/>
    </location>
</feature>
<dbReference type="PROSITE" id="PS50090">
    <property type="entry name" value="MYB_LIKE"/>
    <property type="match status" value="1"/>
</dbReference>
<feature type="domain" description="Myb-like" evidence="5">
    <location>
        <begin position="404"/>
        <end position="456"/>
    </location>
</feature>
<dbReference type="PANTHER" id="PTHR44042">
    <property type="entry name" value="DUPLICATED HOMEODOMAIN-LIKE SUPERFAMILY PROTEIN-RELATED"/>
    <property type="match status" value="1"/>
</dbReference>
<evidence type="ECO:0000256" key="4">
    <source>
        <dbReference type="SAM" id="MobiDB-lite"/>
    </source>
</evidence>
<dbReference type="VEuPathDB" id="AmoebaDB:NfTy_002550"/>
<evidence type="ECO:0000259" key="5">
    <source>
        <dbReference type="PROSITE" id="PS50090"/>
    </source>
</evidence>
<proteinExistence type="predicted"/>
<evidence type="ECO:0000256" key="3">
    <source>
        <dbReference type="ARBA" id="ARBA00023242"/>
    </source>
</evidence>
<dbReference type="RefSeq" id="XP_044568894.1">
    <property type="nucleotide sequence ID" value="XM_044711094.1"/>
</dbReference>
<keyword evidence="1" id="KW-0805">Transcription regulation</keyword>
<dbReference type="SMART" id="SM00717">
    <property type="entry name" value="SANT"/>
    <property type="match status" value="1"/>
</dbReference>
<feature type="compositionally biased region" description="Polar residues" evidence="4">
    <location>
        <begin position="131"/>
        <end position="174"/>
    </location>
</feature>
<dbReference type="Gene3D" id="1.10.10.60">
    <property type="entry name" value="Homeodomain-like"/>
    <property type="match status" value="1"/>
</dbReference>
<feature type="compositionally biased region" description="Low complexity" evidence="4">
    <location>
        <begin position="266"/>
        <end position="280"/>
    </location>
</feature>
<feature type="region of interest" description="Disordered" evidence="4">
    <location>
        <begin position="243"/>
        <end position="282"/>
    </location>
</feature>
<dbReference type="EMBL" id="VFQX01000003">
    <property type="protein sequence ID" value="KAF0984181.1"/>
    <property type="molecule type" value="Genomic_DNA"/>
</dbReference>
<dbReference type="Proteomes" id="UP000444721">
    <property type="component" value="Unassembled WGS sequence"/>
</dbReference>
<feature type="region of interest" description="Disordered" evidence="4">
    <location>
        <begin position="131"/>
        <end position="226"/>
    </location>
</feature>
<gene>
    <name evidence="7" type="ORF">FDP41_007358</name>
</gene>
<dbReference type="PANTHER" id="PTHR44042:SF67">
    <property type="entry name" value="MYB-LIKE PROTEIN I"/>
    <property type="match status" value="1"/>
</dbReference>
<evidence type="ECO:0000256" key="2">
    <source>
        <dbReference type="ARBA" id="ARBA00023163"/>
    </source>
</evidence>
<dbReference type="GO" id="GO:0003677">
    <property type="term" value="F:DNA binding"/>
    <property type="evidence" value="ECO:0007669"/>
    <property type="project" value="InterPro"/>
</dbReference>
<dbReference type="InterPro" id="IPR009057">
    <property type="entry name" value="Homeodomain-like_sf"/>
</dbReference>
<dbReference type="VEuPathDB" id="AmoebaDB:NF0000200"/>
<reference evidence="7 8" key="1">
    <citation type="journal article" date="2019" name="Sci. Rep.">
        <title>Nanopore sequencing improves the draft genome of the human pathogenic amoeba Naegleria fowleri.</title>
        <authorList>
            <person name="Liechti N."/>
            <person name="Schurch N."/>
            <person name="Bruggmann R."/>
            <person name="Wittwer M."/>
        </authorList>
    </citation>
    <scope>NUCLEOTIDE SEQUENCE [LARGE SCALE GENOMIC DNA]</scope>
    <source>
        <strain evidence="7 8">ATCC 30894</strain>
    </source>
</reference>
<dbReference type="CDD" id="cd00167">
    <property type="entry name" value="SANT"/>
    <property type="match status" value="1"/>
</dbReference>
<dbReference type="InterPro" id="IPR006447">
    <property type="entry name" value="Myb_dom_plants"/>
</dbReference>
<keyword evidence="8" id="KW-1185">Reference proteome</keyword>
<dbReference type="VEuPathDB" id="AmoebaDB:FDP41_007358"/>
<accession>A0A6A5CAC7</accession>
<dbReference type="PROSITE" id="PS51294">
    <property type="entry name" value="HTH_MYB"/>
    <property type="match status" value="1"/>
</dbReference>
<dbReference type="InterPro" id="IPR017930">
    <property type="entry name" value="Myb_dom"/>
</dbReference>
<evidence type="ECO:0000259" key="6">
    <source>
        <dbReference type="PROSITE" id="PS51294"/>
    </source>
</evidence>
<feature type="compositionally biased region" description="Low complexity" evidence="4">
    <location>
        <begin position="371"/>
        <end position="380"/>
    </location>
</feature>
<dbReference type="GeneID" id="68114576"/>
<comment type="caution">
    <text evidence="7">The sequence shown here is derived from an EMBL/GenBank/DDBJ whole genome shotgun (WGS) entry which is preliminary data.</text>
</comment>
<keyword evidence="3" id="KW-0539">Nucleus</keyword>
<keyword evidence="2" id="KW-0804">Transcription</keyword>
<evidence type="ECO:0000256" key="1">
    <source>
        <dbReference type="ARBA" id="ARBA00023015"/>
    </source>
</evidence>
<organism evidence="7 8">
    <name type="scientific">Naegleria fowleri</name>
    <name type="common">Brain eating amoeba</name>
    <dbReference type="NCBI Taxonomy" id="5763"/>
    <lineage>
        <taxon>Eukaryota</taxon>
        <taxon>Discoba</taxon>
        <taxon>Heterolobosea</taxon>
        <taxon>Tetramitia</taxon>
        <taxon>Eutetramitia</taxon>
        <taxon>Vahlkampfiidae</taxon>
        <taxon>Naegleria</taxon>
    </lineage>
</organism>
<dbReference type="SUPFAM" id="SSF46689">
    <property type="entry name" value="Homeodomain-like"/>
    <property type="match status" value="1"/>
</dbReference>
<feature type="domain" description="HTH myb-type" evidence="6">
    <location>
        <begin position="404"/>
        <end position="460"/>
    </location>
</feature>
<evidence type="ECO:0000313" key="8">
    <source>
        <dbReference type="Proteomes" id="UP000444721"/>
    </source>
</evidence>
<sequence>MQRLPSISTLIQSLNHSIVVEEKNLDDKNTVSTSSGGVCSNNKHGWIVSSRYEFIPPKHTHHSMDPRSKNPNLDELQNVKSHVTTTTTSRTGIHQRKDSKAILCRQSSPHQETYGHHYMCMYSLPVTCQSSTPPSYNMETTTKTPSSYSPQQRSNSLTVTTSTQNVCSNSSSQPFPYIPSTTHHHSPHFELSPNSPTSTTSIPNTLNPFLEKRNLTPSSPLKSSHDEIVPSINVYPNKHVYNNTNQLYNNNHNHHEQSSSTNLSRTESLMSSESHTSTSLDLNCQQTLSSPVSAAGLMDNLTSGAEPIKASSLLGKRKQEDPLSNASPSIASIPTNVLSSQSNSPSSPVLQYSFVNVIPEKAPKKSKKTSSDTNSSKPSPFQFMNFSISNDTSKIKFVKAQHQLRGINDGSWTEKEHEDFVRGLNECGKGKWREIAEKYVKTRTRTQVASHAQKYFANKKF</sequence>
<dbReference type="InterPro" id="IPR001005">
    <property type="entry name" value="SANT/Myb"/>
</dbReference>
<dbReference type="Pfam" id="PF00249">
    <property type="entry name" value="Myb_DNA-binding"/>
    <property type="match status" value="1"/>
</dbReference>
<evidence type="ECO:0000313" key="7">
    <source>
        <dbReference type="EMBL" id="KAF0984181.1"/>
    </source>
</evidence>
<dbReference type="AlphaFoldDB" id="A0A6A5CAC7"/>
<dbReference type="NCBIfam" id="TIGR01557">
    <property type="entry name" value="myb_SHAQKYF"/>
    <property type="match status" value="1"/>
</dbReference>
<name>A0A6A5CAC7_NAEFO</name>
<protein>
    <submittedName>
        <fullName evidence="7">Uncharacterized protein</fullName>
    </submittedName>
</protein>
<dbReference type="OrthoDB" id="118550at2759"/>
<feature type="compositionally biased region" description="Low complexity" evidence="4">
    <location>
        <begin position="191"/>
        <end position="208"/>
    </location>
</feature>